<comment type="subcellular location">
    <subcellularLocation>
        <location evidence="1">Nucleus</location>
    </subcellularLocation>
</comment>
<keyword evidence="5" id="KW-0539">Nucleus</keyword>
<dbReference type="GO" id="GO:0006338">
    <property type="term" value="P:chromatin remodeling"/>
    <property type="evidence" value="ECO:0007669"/>
    <property type="project" value="InterPro"/>
</dbReference>
<sequence length="947" mass="101079">MFGVPSDQGAPWDAGAQKPGTPGTSGTPTTPSSLFVRPPGPASTSAAPAIPGALSMIRPPLATPGNAMGLNTPASTSSLSPGITTIAPSFLGAPAPLATDPTEIKTAKKAGPSRPQQAILARAIQASKAQTQPPVTPVVALAQLGCVFVRLAQLPVIPTVTLSDGVVLRLDEARTLGVLPTQLAHVASLLPGPRFAASPAKAPLWPALPQPVPGKPLVDGGEPPATSAVGQPVTPQNTQLTRLSRAEADAWDDLSAPDVDALRALMEKDGQAARRRETQERAMQTELQTRIALAMRADRPLAWWEKSALADAPHARTEPLQLVYPAQRTKRAEAAARSAGAMRIAAVPATLVPIRLELEYEPYKFRDTFVWNAADDDAALEAFALALCDDVGLPPQVFVEQIKSAVQLQVSEYATSLSLQVVAPESDEQRMGRGRLDADAERVWAQWRSALLQDAAPSMEPEAGDAPAPADELRILIKLDILVGGVHLLDQFEWDLAADDQAAEHFAAAFTSELGLAGEFTTAIAHAIREQVSGHWRWLSLLGYPYNQLASMDREVRDKFLPAVAPQGLARTREAVDAFTPKLMQLSAVEVLQMEREHERDLRRKRRQTKGRRGTTVEAFEPQRTMRSVPLWGFQGAVPDVERPAHQRRAAAAAAASMAQMGPRDATPPIDAEGAGPAKRTKTEWYDMYFRYPGGLGGGRRAAPRYCPDGAWPLASSGVHGAAAATAALSTAALSTAAAGAAATEARLPPREPAAPMRGVRPEDLERQQPTMHDGVWHCANCGVPGMLTPARRKGPAGEKTLCGPCGKYFHRHRRVPGVTYTRDAAVHQKRLGLASAAAGDAADGEALPADELGLSDSDDDAAAAPPWLLQAVEACRAKYTHDRFEVLQRAHAEALGDSDRWRIRCFDCPGKVYKPGPGETLANFEIHLKNRGHRAAVARRLPGAAV</sequence>
<dbReference type="Proteomes" id="UP001220961">
    <property type="component" value="Chromosome 7"/>
</dbReference>
<gene>
    <name evidence="7" type="primary">SNF5</name>
    <name evidence="7" type="ORF">MCAP1_003275</name>
</gene>
<keyword evidence="8" id="KW-1185">Reference proteome</keyword>
<dbReference type="AlphaFoldDB" id="A0AAF0EAQ6"/>
<evidence type="ECO:0000256" key="4">
    <source>
        <dbReference type="ARBA" id="ARBA00023163"/>
    </source>
</evidence>
<protein>
    <submittedName>
        <fullName evidence="7">SWI/SNF chromatin-remodeling complex subunit</fullName>
    </submittedName>
</protein>
<dbReference type="PANTHER" id="PTHR10019">
    <property type="entry name" value="SNF5"/>
    <property type="match status" value="1"/>
</dbReference>
<dbReference type="InterPro" id="IPR006939">
    <property type="entry name" value="SNF5"/>
</dbReference>
<feature type="region of interest" description="Disordered" evidence="6">
    <location>
        <begin position="219"/>
        <end position="238"/>
    </location>
</feature>
<dbReference type="Gene3D" id="3.30.50.10">
    <property type="entry name" value="Erythroid Transcription Factor GATA-1, subunit A"/>
    <property type="match status" value="1"/>
</dbReference>
<dbReference type="GO" id="GO:0006355">
    <property type="term" value="P:regulation of DNA-templated transcription"/>
    <property type="evidence" value="ECO:0007669"/>
    <property type="project" value="InterPro"/>
</dbReference>
<feature type="region of interest" description="Disordered" evidence="6">
    <location>
        <begin position="659"/>
        <end position="678"/>
    </location>
</feature>
<keyword evidence="3" id="KW-0805">Transcription regulation</keyword>
<proteinExistence type="inferred from homology"/>
<comment type="similarity">
    <text evidence="2">Belongs to the SNF5 family.</text>
</comment>
<evidence type="ECO:0000256" key="3">
    <source>
        <dbReference type="ARBA" id="ARBA00023015"/>
    </source>
</evidence>
<evidence type="ECO:0000313" key="8">
    <source>
        <dbReference type="Proteomes" id="UP001220961"/>
    </source>
</evidence>
<evidence type="ECO:0000256" key="5">
    <source>
        <dbReference type="ARBA" id="ARBA00023242"/>
    </source>
</evidence>
<evidence type="ECO:0000256" key="1">
    <source>
        <dbReference type="ARBA" id="ARBA00004123"/>
    </source>
</evidence>
<feature type="compositionally biased region" description="Low complexity" evidence="6">
    <location>
        <begin position="19"/>
        <end position="33"/>
    </location>
</feature>
<evidence type="ECO:0000313" key="7">
    <source>
        <dbReference type="EMBL" id="WFD21020.1"/>
    </source>
</evidence>
<dbReference type="InterPro" id="IPR013088">
    <property type="entry name" value="Znf_NHR/GATA"/>
</dbReference>
<dbReference type="GO" id="GO:0000228">
    <property type="term" value="C:nuclear chromosome"/>
    <property type="evidence" value="ECO:0007669"/>
    <property type="project" value="InterPro"/>
</dbReference>
<reference evidence="7" key="1">
    <citation type="submission" date="2023-03" db="EMBL/GenBank/DDBJ databases">
        <title>Mating type loci evolution in Malassezia.</title>
        <authorList>
            <person name="Coelho M.A."/>
        </authorList>
    </citation>
    <scope>NUCLEOTIDE SEQUENCE</scope>
    <source>
        <strain evidence="7">CBS 10434</strain>
    </source>
</reference>
<evidence type="ECO:0000256" key="2">
    <source>
        <dbReference type="ARBA" id="ARBA00010239"/>
    </source>
</evidence>
<organism evidence="7 8">
    <name type="scientific">Malassezia caprae</name>
    <dbReference type="NCBI Taxonomy" id="1381934"/>
    <lineage>
        <taxon>Eukaryota</taxon>
        <taxon>Fungi</taxon>
        <taxon>Dikarya</taxon>
        <taxon>Basidiomycota</taxon>
        <taxon>Ustilaginomycotina</taxon>
        <taxon>Malasseziomycetes</taxon>
        <taxon>Malasseziales</taxon>
        <taxon>Malasseziaceae</taxon>
        <taxon>Malassezia</taxon>
    </lineage>
</organism>
<dbReference type="EMBL" id="CP119914">
    <property type="protein sequence ID" value="WFD21020.1"/>
    <property type="molecule type" value="Genomic_DNA"/>
</dbReference>
<dbReference type="SUPFAM" id="SSF57716">
    <property type="entry name" value="Glucocorticoid receptor-like (DNA-binding domain)"/>
    <property type="match status" value="1"/>
</dbReference>
<feature type="region of interest" description="Disordered" evidence="6">
    <location>
        <begin position="1"/>
        <end position="48"/>
    </location>
</feature>
<dbReference type="Pfam" id="PF04855">
    <property type="entry name" value="SNF5"/>
    <property type="match status" value="1"/>
</dbReference>
<evidence type="ECO:0000256" key="6">
    <source>
        <dbReference type="SAM" id="MobiDB-lite"/>
    </source>
</evidence>
<name>A0AAF0EAQ6_9BASI</name>
<accession>A0AAF0EAQ6</accession>
<dbReference type="GO" id="GO:0008270">
    <property type="term" value="F:zinc ion binding"/>
    <property type="evidence" value="ECO:0007669"/>
    <property type="project" value="InterPro"/>
</dbReference>
<keyword evidence="4" id="KW-0804">Transcription</keyword>